<accession>A0A834IQ65</accession>
<organism evidence="1 2">
    <name type="scientific">Rhynchophorus ferrugineus</name>
    <name type="common">Red palm weevil</name>
    <name type="synonym">Curculio ferrugineus</name>
    <dbReference type="NCBI Taxonomy" id="354439"/>
    <lineage>
        <taxon>Eukaryota</taxon>
        <taxon>Metazoa</taxon>
        <taxon>Ecdysozoa</taxon>
        <taxon>Arthropoda</taxon>
        <taxon>Hexapoda</taxon>
        <taxon>Insecta</taxon>
        <taxon>Pterygota</taxon>
        <taxon>Neoptera</taxon>
        <taxon>Endopterygota</taxon>
        <taxon>Coleoptera</taxon>
        <taxon>Polyphaga</taxon>
        <taxon>Cucujiformia</taxon>
        <taxon>Curculionidae</taxon>
        <taxon>Dryophthorinae</taxon>
        <taxon>Rhynchophorus</taxon>
    </lineage>
</organism>
<gene>
    <name evidence="1" type="ORF">GWI33_009002</name>
</gene>
<dbReference type="OrthoDB" id="8187957at2759"/>
<keyword evidence="2" id="KW-1185">Reference proteome</keyword>
<sequence>MPYNGEDLLNVFKDLNIDIRELNPNVIKAWFDTDCKNTLNLLQWMCYSLSNVNYVSPLEKAEYDELEKHYNDEECNAQLTQIDYNYLDIFEPKQNETEISLIEDEIRFLEDDSKTLDTLLKSYENLNNSLSTELTLKTKEDIQSVVECKKAQQDCVGLCNKLDDTVRKIQKRFLVYDCDEHFVNFVDKKQYEENLEHFCSFLMSQMQIDKTFLEITDDAFTDSLEICKKRIIHSYQIYFGNKIEIETCKEIENFLDNVDIGKIKSRVSNSLNEITIIETKERYKIGLYTALDNMILNLADSHLKQTTIRYALNELEEYEEKSQNISNMYENLLKFFSYYVLTNCLQQEDKKDIEYISSFYQQLLKYVNEDLFYCQQRTDYMRNIIKSYASDMNPKKNLLSFIASTFNTDDNIQDIYSCVEKFNNELNRLECQIYSIDIKSDMDKLKPLHDDLNILNKFLRSGPSERIVVVPVELREIWLEIEDHIKKESASIKQAVDLSQKTKCNKRQTSLKQLWMSFLINPTKVKTILQLAEQEFKKRTDEYF</sequence>
<dbReference type="AlphaFoldDB" id="A0A834IQ65"/>
<comment type="caution">
    <text evidence="1">The sequence shown here is derived from an EMBL/GenBank/DDBJ whole genome shotgun (WGS) entry which is preliminary data.</text>
</comment>
<protein>
    <recommendedName>
        <fullName evidence="3">HAUS augmin-like complex subunit 3 N-terminal domain-containing protein</fullName>
    </recommendedName>
</protein>
<evidence type="ECO:0000313" key="1">
    <source>
        <dbReference type="EMBL" id="KAF7278007.1"/>
    </source>
</evidence>
<dbReference type="EMBL" id="JAACXV010000410">
    <property type="protein sequence ID" value="KAF7278007.1"/>
    <property type="molecule type" value="Genomic_DNA"/>
</dbReference>
<name>A0A834IQ65_RHYFE</name>
<evidence type="ECO:0000313" key="2">
    <source>
        <dbReference type="Proteomes" id="UP000625711"/>
    </source>
</evidence>
<reference evidence="1" key="1">
    <citation type="submission" date="2020-08" db="EMBL/GenBank/DDBJ databases">
        <title>Genome sequencing and assembly of the red palm weevil Rhynchophorus ferrugineus.</title>
        <authorList>
            <person name="Dias G.B."/>
            <person name="Bergman C.M."/>
            <person name="Manee M."/>
        </authorList>
    </citation>
    <scope>NUCLEOTIDE SEQUENCE</scope>
    <source>
        <strain evidence="1">AA-2017</strain>
        <tissue evidence="1">Whole larva</tissue>
    </source>
</reference>
<dbReference type="Proteomes" id="UP000625711">
    <property type="component" value="Unassembled WGS sequence"/>
</dbReference>
<proteinExistence type="predicted"/>
<evidence type="ECO:0008006" key="3">
    <source>
        <dbReference type="Google" id="ProtNLM"/>
    </source>
</evidence>